<dbReference type="GO" id="GO:0003677">
    <property type="term" value="F:DNA binding"/>
    <property type="evidence" value="ECO:0007669"/>
    <property type="project" value="InterPro"/>
</dbReference>
<dbReference type="InterPro" id="IPR050613">
    <property type="entry name" value="Sec_Metabolite_Reg"/>
</dbReference>
<dbReference type="PANTHER" id="PTHR31001">
    <property type="entry name" value="UNCHARACTERIZED TRANSCRIPTIONAL REGULATORY PROTEIN"/>
    <property type="match status" value="1"/>
</dbReference>
<feature type="domain" description="Zn(2)-C6 fungal-type" evidence="5">
    <location>
        <begin position="113"/>
        <end position="144"/>
    </location>
</feature>
<dbReference type="SMART" id="SM00066">
    <property type="entry name" value="GAL4"/>
    <property type="match status" value="2"/>
</dbReference>
<dbReference type="Gene3D" id="4.10.240.10">
    <property type="entry name" value="Zn(2)-C6 fungal-type DNA-binding domain"/>
    <property type="match status" value="2"/>
</dbReference>
<dbReference type="Pfam" id="PF04082">
    <property type="entry name" value="Fungal_trans"/>
    <property type="match status" value="1"/>
</dbReference>
<evidence type="ECO:0000256" key="1">
    <source>
        <dbReference type="ARBA" id="ARBA00004123"/>
    </source>
</evidence>
<evidence type="ECO:0000256" key="2">
    <source>
        <dbReference type="ARBA" id="ARBA00022723"/>
    </source>
</evidence>
<evidence type="ECO:0000313" key="7">
    <source>
        <dbReference type="Proteomes" id="UP000800200"/>
    </source>
</evidence>
<dbReference type="PROSITE" id="PS00463">
    <property type="entry name" value="ZN2_CY6_FUNGAL_1"/>
    <property type="match status" value="2"/>
</dbReference>
<dbReference type="SMART" id="SM00906">
    <property type="entry name" value="Fungal_trans"/>
    <property type="match status" value="1"/>
</dbReference>
<feature type="region of interest" description="Disordered" evidence="4">
    <location>
        <begin position="47"/>
        <end position="66"/>
    </location>
</feature>
<keyword evidence="3" id="KW-0539">Nucleus</keyword>
<proteinExistence type="predicted"/>
<keyword evidence="2" id="KW-0479">Metal-binding</keyword>
<feature type="domain" description="Zn(2)-C6 fungal-type" evidence="5">
    <location>
        <begin position="9"/>
        <end position="39"/>
    </location>
</feature>
<dbReference type="AlphaFoldDB" id="A0A6A6EUQ5"/>
<dbReference type="OrthoDB" id="4337792at2759"/>
<name>A0A6A6EUQ5_9PEZI</name>
<evidence type="ECO:0000259" key="5">
    <source>
        <dbReference type="PROSITE" id="PS50048"/>
    </source>
</evidence>
<comment type="subcellular location">
    <subcellularLocation>
        <location evidence="1">Nucleus</location>
    </subcellularLocation>
</comment>
<dbReference type="InterPro" id="IPR001138">
    <property type="entry name" value="Zn2Cys6_DnaBD"/>
</dbReference>
<dbReference type="GO" id="GO:0000981">
    <property type="term" value="F:DNA-binding transcription factor activity, RNA polymerase II-specific"/>
    <property type="evidence" value="ECO:0007669"/>
    <property type="project" value="InterPro"/>
</dbReference>
<dbReference type="CDD" id="cd12148">
    <property type="entry name" value="fungal_TF_MHR"/>
    <property type="match status" value="1"/>
</dbReference>
<reference evidence="6" key="1">
    <citation type="journal article" date="2020" name="Stud. Mycol.">
        <title>101 Dothideomycetes genomes: a test case for predicting lifestyles and emergence of pathogens.</title>
        <authorList>
            <person name="Haridas S."/>
            <person name="Albert R."/>
            <person name="Binder M."/>
            <person name="Bloem J."/>
            <person name="Labutti K."/>
            <person name="Salamov A."/>
            <person name="Andreopoulos B."/>
            <person name="Baker S."/>
            <person name="Barry K."/>
            <person name="Bills G."/>
            <person name="Bluhm B."/>
            <person name="Cannon C."/>
            <person name="Castanera R."/>
            <person name="Culley D."/>
            <person name="Daum C."/>
            <person name="Ezra D."/>
            <person name="Gonzalez J."/>
            <person name="Henrissat B."/>
            <person name="Kuo A."/>
            <person name="Liang C."/>
            <person name="Lipzen A."/>
            <person name="Lutzoni F."/>
            <person name="Magnuson J."/>
            <person name="Mondo S."/>
            <person name="Nolan M."/>
            <person name="Ohm R."/>
            <person name="Pangilinan J."/>
            <person name="Park H.-J."/>
            <person name="Ramirez L."/>
            <person name="Alfaro M."/>
            <person name="Sun H."/>
            <person name="Tritt A."/>
            <person name="Yoshinaga Y."/>
            <person name="Zwiers L.-H."/>
            <person name="Turgeon B."/>
            <person name="Goodwin S."/>
            <person name="Spatafora J."/>
            <person name="Crous P."/>
            <person name="Grigoriev I."/>
        </authorList>
    </citation>
    <scope>NUCLEOTIDE SEQUENCE</scope>
    <source>
        <strain evidence="6">CBS 207.26</strain>
    </source>
</reference>
<evidence type="ECO:0000313" key="6">
    <source>
        <dbReference type="EMBL" id="KAF2193840.1"/>
    </source>
</evidence>
<dbReference type="GO" id="GO:0005634">
    <property type="term" value="C:nucleus"/>
    <property type="evidence" value="ECO:0007669"/>
    <property type="project" value="UniProtKB-SubCell"/>
</dbReference>
<dbReference type="CDD" id="cd00067">
    <property type="entry name" value="GAL4"/>
    <property type="match status" value="2"/>
</dbReference>
<dbReference type="SUPFAM" id="SSF57701">
    <property type="entry name" value="Zn2/Cys6 DNA-binding domain"/>
    <property type="match status" value="2"/>
</dbReference>
<sequence length="642" mass="73308">MQQKRQIRACNRCRQFKRRCDKMKPNCSNCRRAGVACSLDNSVSTSETDSSENHSACPVEDQSGQLSVADRAQTPGLSIKRAGVGNYGEGANMKASVPIAQRVIKRRDRACLSCSRCHRLKVKCDKQQPCSRCHLSGYDSTCSYTHKIQTTKQKSCPTSPFTLAGEDAEVIVTTWFWRHRGSSHWRALLSRIESLSRLDSPPFAMAIKEHEKENCAGDLVLPGNFPFGSPDAAKYSSLETVHALIRTSQPEYQSYIDHYLDLYQAIHPIVDTRTFSNEVAQFWSNPSAVDVFWLAQFLMVLGLGMYAMNRDPMTSVEFYIAAEACLTKTPFMFRPSIFTLRTLCLMVAAKQVANATCWALDSCWSLMGVVVRLAVMQGLHQESSPPEDMPDMFEDWASRRRLWTTILYFDIQMALITGMPSLLRHDEVFLDNDELRTPEVIGTLDDCWQSSILESFPIVCHVLSRVNCSPNPMSYEEVMEYNLEVRQLMSHLASIEGNDLLRLTLDIFFRRVLLVLHRRHALHPDAPTVFPISYWSSLECSLALLVHHRELTDEPRLPQNLDLIAHFFMLDFFSAALTASIHLLRSDAPLSATMEWLIPPRQTILDTLKSCQDLWVKEKDKNLMHKYRREYSKLHIPKIDFF</sequence>
<protein>
    <submittedName>
        <fullName evidence="6">N-terminal binuclear Zn cluster-containing protein</fullName>
    </submittedName>
</protein>
<dbReference type="EMBL" id="ML994613">
    <property type="protein sequence ID" value="KAF2193840.1"/>
    <property type="molecule type" value="Genomic_DNA"/>
</dbReference>
<dbReference type="InterPro" id="IPR036864">
    <property type="entry name" value="Zn2-C6_fun-type_DNA-bd_sf"/>
</dbReference>
<dbReference type="GO" id="GO:0008270">
    <property type="term" value="F:zinc ion binding"/>
    <property type="evidence" value="ECO:0007669"/>
    <property type="project" value="InterPro"/>
</dbReference>
<dbReference type="Pfam" id="PF00172">
    <property type="entry name" value="Zn_clus"/>
    <property type="match status" value="2"/>
</dbReference>
<organism evidence="6 7">
    <name type="scientific">Zopfia rhizophila CBS 207.26</name>
    <dbReference type="NCBI Taxonomy" id="1314779"/>
    <lineage>
        <taxon>Eukaryota</taxon>
        <taxon>Fungi</taxon>
        <taxon>Dikarya</taxon>
        <taxon>Ascomycota</taxon>
        <taxon>Pezizomycotina</taxon>
        <taxon>Dothideomycetes</taxon>
        <taxon>Dothideomycetes incertae sedis</taxon>
        <taxon>Zopfiaceae</taxon>
        <taxon>Zopfia</taxon>
    </lineage>
</organism>
<dbReference type="PROSITE" id="PS50048">
    <property type="entry name" value="ZN2_CY6_FUNGAL_2"/>
    <property type="match status" value="2"/>
</dbReference>
<keyword evidence="7" id="KW-1185">Reference proteome</keyword>
<gene>
    <name evidence="6" type="ORF">K469DRAFT_735012</name>
</gene>
<accession>A0A6A6EUQ5</accession>
<dbReference type="GO" id="GO:0006351">
    <property type="term" value="P:DNA-templated transcription"/>
    <property type="evidence" value="ECO:0007669"/>
    <property type="project" value="InterPro"/>
</dbReference>
<dbReference type="InterPro" id="IPR007219">
    <property type="entry name" value="XnlR_reg_dom"/>
</dbReference>
<evidence type="ECO:0000256" key="3">
    <source>
        <dbReference type="ARBA" id="ARBA00023242"/>
    </source>
</evidence>
<dbReference type="Proteomes" id="UP000800200">
    <property type="component" value="Unassembled WGS sequence"/>
</dbReference>
<evidence type="ECO:0000256" key="4">
    <source>
        <dbReference type="SAM" id="MobiDB-lite"/>
    </source>
</evidence>